<evidence type="ECO:0000256" key="2">
    <source>
        <dbReference type="ARBA" id="ARBA00022448"/>
    </source>
</evidence>
<keyword evidence="6 7" id="KW-0472">Membrane</keyword>
<evidence type="ECO:0000313" key="8">
    <source>
        <dbReference type="EMBL" id="TMW57493.1"/>
    </source>
</evidence>
<comment type="subcellular location">
    <subcellularLocation>
        <location evidence="1">Cell membrane</location>
        <topology evidence="1">Multi-pass membrane protein</topology>
    </subcellularLocation>
    <subcellularLocation>
        <location evidence="7">Membrane</location>
        <topology evidence="7">Multi-pass membrane protein</topology>
    </subcellularLocation>
</comment>
<feature type="transmembrane region" description="Helical" evidence="7">
    <location>
        <begin position="472"/>
        <end position="501"/>
    </location>
</feature>
<dbReference type="Proteomes" id="UP000794436">
    <property type="component" value="Unassembled WGS sequence"/>
</dbReference>
<dbReference type="PANTHER" id="PTHR42865">
    <property type="entry name" value="PROTON/GLUTAMATE-ASPARTATE SYMPORTER"/>
    <property type="match status" value="1"/>
</dbReference>
<feature type="transmembrane region" description="Helical" evidence="7">
    <location>
        <begin position="362"/>
        <end position="384"/>
    </location>
</feature>
<keyword evidence="7" id="KW-0769">Symport</keyword>
<feature type="transmembrane region" description="Helical" evidence="7">
    <location>
        <begin position="170"/>
        <end position="191"/>
    </location>
</feature>
<keyword evidence="4 7" id="KW-0812">Transmembrane</keyword>
<dbReference type="InterPro" id="IPR036458">
    <property type="entry name" value="Na:dicarbo_symporter_sf"/>
</dbReference>
<keyword evidence="3" id="KW-1003">Cell membrane</keyword>
<feature type="transmembrane region" description="Helical" evidence="7">
    <location>
        <begin position="95"/>
        <end position="113"/>
    </location>
</feature>
<evidence type="ECO:0000256" key="3">
    <source>
        <dbReference type="ARBA" id="ARBA00022475"/>
    </source>
</evidence>
<sequence length="561" mass="61239">MNYGNGQNPPGIILYDEPARRLHNSSSIDEALTPLDSISSPAIYYNDPIYLQKGPRGASKSVVGTPNRFMYQPEEIPMEYPDDGSSGRFAFLRRTTVQIIIGVVLGIGIGVLLSRLQASSDVSDLVNLPGKIFLRALKCFVIPMVFCSLSTGVANIVLLRKVSAVGTRTALYFVLSSLAATSLSLGVSLLLRKLHSDLQFEPRPPEVAFMHFLCPDGKYINIVNDSRLDCGATAMNTTTAFELIDLSNIILDNSPVQTVTVTEQVTKILQSIFPVNIFQSFQDGVLMSVIMFSIAFGAAAMQALPQQTSPLLELLNQMNKIFFFVISKLVDWSPVAVCSLIAGSLSSQKSLSKAVNHVGMLVLSNLVSALIFELIFYPIVLWLATRRNPFPFMKQMAPCVYFAFGSASSLATLPITLRCVESTREVSRALSSFVVTIGSTVHMEGTAMLFPNAIIFLVATSKTEIEIGPVQCVLIILVSLLASLGVAPIPNAGLLMVYSVWSTIFPDEELPLSYSYLVAIYWYLDRVNTVCNVVGDAYMARVIAEQVDEAFENSNNQGDDV</sequence>
<organism evidence="8 9">
    <name type="scientific">Pythium oligandrum</name>
    <name type="common">Mycoparasitic fungus</name>
    <dbReference type="NCBI Taxonomy" id="41045"/>
    <lineage>
        <taxon>Eukaryota</taxon>
        <taxon>Sar</taxon>
        <taxon>Stramenopiles</taxon>
        <taxon>Oomycota</taxon>
        <taxon>Peronosporomycetes</taxon>
        <taxon>Pythiales</taxon>
        <taxon>Pythiaceae</taxon>
        <taxon>Pythium</taxon>
    </lineage>
</organism>
<comment type="similarity">
    <text evidence="7">Belongs to the dicarboxylate/amino acid:cation symporter (DAACS) (TC 2.A.23) family.</text>
</comment>
<evidence type="ECO:0000313" key="9">
    <source>
        <dbReference type="Proteomes" id="UP000794436"/>
    </source>
</evidence>
<dbReference type="SUPFAM" id="SSF118215">
    <property type="entry name" value="Proton glutamate symport protein"/>
    <property type="match status" value="1"/>
</dbReference>
<dbReference type="GO" id="GO:0015293">
    <property type="term" value="F:symporter activity"/>
    <property type="evidence" value="ECO:0007669"/>
    <property type="project" value="UniProtKB-UniRule"/>
</dbReference>
<dbReference type="AlphaFoldDB" id="A0A8K1FG62"/>
<feature type="transmembrane region" description="Helical" evidence="7">
    <location>
        <begin position="429"/>
        <end position="460"/>
    </location>
</feature>
<keyword evidence="9" id="KW-1185">Reference proteome</keyword>
<protein>
    <recommendedName>
        <fullName evidence="7">Amino acid transporter</fullName>
    </recommendedName>
</protein>
<dbReference type="OrthoDB" id="5877963at2759"/>
<keyword evidence="5 7" id="KW-1133">Transmembrane helix</keyword>
<evidence type="ECO:0000256" key="1">
    <source>
        <dbReference type="ARBA" id="ARBA00004651"/>
    </source>
</evidence>
<dbReference type="Gene3D" id="1.10.3860.10">
    <property type="entry name" value="Sodium:dicarboxylate symporter"/>
    <property type="match status" value="1"/>
</dbReference>
<evidence type="ECO:0000256" key="5">
    <source>
        <dbReference type="ARBA" id="ARBA00022989"/>
    </source>
</evidence>
<feature type="transmembrane region" description="Helical" evidence="7">
    <location>
        <begin position="321"/>
        <end position="342"/>
    </location>
</feature>
<feature type="transmembrane region" description="Helical" evidence="7">
    <location>
        <begin position="284"/>
        <end position="301"/>
    </location>
</feature>
<dbReference type="PRINTS" id="PR00173">
    <property type="entry name" value="EDTRNSPORT"/>
</dbReference>
<keyword evidence="2 7" id="KW-0813">Transport</keyword>
<accession>A0A8K1FG62</accession>
<dbReference type="GO" id="GO:0005886">
    <property type="term" value="C:plasma membrane"/>
    <property type="evidence" value="ECO:0007669"/>
    <property type="project" value="UniProtKB-SubCell"/>
</dbReference>
<evidence type="ECO:0000256" key="7">
    <source>
        <dbReference type="RuleBase" id="RU361216"/>
    </source>
</evidence>
<feature type="transmembrane region" description="Helical" evidence="7">
    <location>
        <begin position="396"/>
        <end position="417"/>
    </location>
</feature>
<comment type="caution">
    <text evidence="8">The sequence shown here is derived from an EMBL/GenBank/DDBJ whole genome shotgun (WGS) entry which is preliminary data.</text>
</comment>
<dbReference type="InterPro" id="IPR001991">
    <property type="entry name" value="Na-dicarboxylate_symporter"/>
</dbReference>
<reference evidence="8" key="1">
    <citation type="submission" date="2019-03" db="EMBL/GenBank/DDBJ databases">
        <title>Long read genome sequence of the mycoparasitic Pythium oligandrum ATCC 38472 isolated from sugarbeet rhizosphere.</title>
        <authorList>
            <person name="Gaulin E."/>
        </authorList>
    </citation>
    <scope>NUCLEOTIDE SEQUENCE</scope>
    <source>
        <strain evidence="8">ATCC 38472_TT</strain>
    </source>
</reference>
<evidence type="ECO:0000256" key="4">
    <source>
        <dbReference type="ARBA" id="ARBA00022692"/>
    </source>
</evidence>
<dbReference type="EMBL" id="SPLM01000144">
    <property type="protein sequence ID" value="TMW57493.1"/>
    <property type="molecule type" value="Genomic_DNA"/>
</dbReference>
<proteinExistence type="inferred from homology"/>
<gene>
    <name evidence="8" type="ORF">Poli38472_003418</name>
</gene>
<name>A0A8K1FG62_PYTOL</name>
<feature type="transmembrane region" description="Helical" evidence="7">
    <location>
        <begin position="133"/>
        <end position="158"/>
    </location>
</feature>
<dbReference type="PANTHER" id="PTHR42865:SF7">
    <property type="entry name" value="PROTON_GLUTAMATE-ASPARTATE SYMPORTER"/>
    <property type="match status" value="1"/>
</dbReference>
<evidence type="ECO:0000256" key="6">
    <source>
        <dbReference type="ARBA" id="ARBA00023136"/>
    </source>
</evidence>
<dbReference type="Pfam" id="PF00375">
    <property type="entry name" value="SDF"/>
    <property type="match status" value="1"/>
</dbReference>